<evidence type="ECO:0000313" key="10">
    <source>
        <dbReference type="EMBL" id="MBB4678472.1"/>
    </source>
</evidence>
<feature type="binding site" evidence="7">
    <location>
        <position position="40"/>
    </location>
    <ligand>
        <name>ATP</name>
        <dbReference type="ChEBI" id="CHEBI:30616"/>
    </ligand>
</feature>
<dbReference type="InterPro" id="IPR008266">
    <property type="entry name" value="Tyr_kinase_AS"/>
</dbReference>
<keyword evidence="8" id="KW-1133">Transmembrane helix</keyword>
<dbReference type="PANTHER" id="PTHR43289">
    <property type="entry name" value="MITOGEN-ACTIVATED PROTEIN KINASE KINASE KINASE 20-RELATED"/>
    <property type="match status" value="1"/>
</dbReference>
<comment type="caution">
    <text evidence="10">The sequence shown here is derived from an EMBL/GenBank/DDBJ whole genome shotgun (WGS) entry which is preliminary data.</text>
</comment>
<evidence type="ECO:0000256" key="3">
    <source>
        <dbReference type="ARBA" id="ARBA00022679"/>
    </source>
</evidence>
<dbReference type="Gene3D" id="3.30.200.20">
    <property type="entry name" value="Phosphorylase Kinase, domain 1"/>
    <property type="match status" value="1"/>
</dbReference>
<evidence type="ECO:0000256" key="7">
    <source>
        <dbReference type="PROSITE-ProRule" id="PRU10141"/>
    </source>
</evidence>
<dbReference type="Gene3D" id="1.10.510.10">
    <property type="entry name" value="Transferase(Phosphotransferase) domain 1"/>
    <property type="match status" value="1"/>
</dbReference>
<dbReference type="CDD" id="cd14014">
    <property type="entry name" value="STKc_PknB_like"/>
    <property type="match status" value="1"/>
</dbReference>
<evidence type="ECO:0000256" key="8">
    <source>
        <dbReference type="SAM" id="Phobius"/>
    </source>
</evidence>
<dbReference type="EMBL" id="JACHMH010000001">
    <property type="protein sequence ID" value="MBB4678472.1"/>
    <property type="molecule type" value="Genomic_DNA"/>
</dbReference>
<keyword evidence="2 10" id="KW-0723">Serine/threonine-protein kinase</keyword>
<keyword evidence="5 10" id="KW-0418">Kinase</keyword>
<dbReference type="AlphaFoldDB" id="A0A7W7FUP9"/>
<evidence type="ECO:0000256" key="6">
    <source>
        <dbReference type="ARBA" id="ARBA00022840"/>
    </source>
</evidence>
<keyword evidence="3" id="KW-0808">Transferase</keyword>
<evidence type="ECO:0000313" key="11">
    <source>
        <dbReference type="Proteomes" id="UP000533598"/>
    </source>
</evidence>
<dbReference type="InterPro" id="IPR017441">
    <property type="entry name" value="Protein_kinase_ATP_BS"/>
</dbReference>
<dbReference type="PANTHER" id="PTHR43289:SF6">
    <property type="entry name" value="SERINE_THREONINE-PROTEIN KINASE NEKL-3"/>
    <property type="match status" value="1"/>
</dbReference>
<name>A0A7W7FUP9_9PSEU</name>
<dbReference type="GO" id="GO:0004674">
    <property type="term" value="F:protein serine/threonine kinase activity"/>
    <property type="evidence" value="ECO:0007669"/>
    <property type="project" value="UniProtKB-KW"/>
</dbReference>
<dbReference type="SUPFAM" id="SSF56112">
    <property type="entry name" value="Protein kinase-like (PK-like)"/>
    <property type="match status" value="1"/>
</dbReference>
<feature type="domain" description="Protein kinase" evidence="9">
    <location>
        <begin position="11"/>
        <end position="255"/>
    </location>
</feature>
<organism evidence="10 11">
    <name type="scientific">Crossiella cryophila</name>
    <dbReference type="NCBI Taxonomy" id="43355"/>
    <lineage>
        <taxon>Bacteria</taxon>
        <taxon>Bacillati</taxon>
        <taxon>Actinomycetota</taxon>
        <taxon>Actinomycetes</taxon>
        <taxon>Pseudonocardiales</taxon>
        <taxon>Pseudonocardiaceae</taxon>
        <taxon>Crossiella</taxon>
    </lineage>
</organism>
<evidence type="ECO:0000256" key="4">
    <source>
        <dbReference type="ARBA" id="ARBA00022741"/>
    </source>
</evidence>
<reference evidence="10 11" key="1">
    <citation type="submission" date="2020-08" db="EMBL/GenBank/DDBJ databases">
        <title>Sequencing the genomes of 1000 actinobacteria strains.</title>
        <authorList>
            <person name="Klenk H.-P."/>
        </authorList>
    </citation>
    <scope>NUCLEOTIDE SEQUENCE [LARGE SCALE GENOMIC DNA]</scope>
    <source>
        <strain evidence="10 11">DSM 44230</strain>
    </source>
</reference>
<keyword evidence="8" id="KW-0812">Transmembrane</keyword>
<evidence type="ECO:0000256" key="5">
    <source>
        <dbReference type="ARBA" id="ARBA00022777"/>
    </source>
</evidence>
<evidence type="ECO:0000256" key="2">
    <source>
        <dbReference type="ARBA" id="ARBA00022527"/>
    </source>
</evidence>
<dbReference type="Pfam" id="PF00069">
    <property type="entry name" value="Pkinase"/>
    <property type="match status" value="1"/>
</dbReference>
<gene>
    <name evidence="10" type="ORF">HNR67_004590</name>
</gene>
<dbReference type="Proteomes" id="UP000533598">
    <property type="component" value="Unassembled WGS sequence"/>
</dbReference>
<keyword evidence="8" id="KW-0472">Membrane</keyword>
<evidence type="ECO:0000256" key="1">
    <source>
        <dbReference type="ARBA" id="ARBA00012513"/>
    </source>
</evidence>
<dbReference type="PROSITE" id="PS00109">
    <property type="entry name" value="PROTEIN_KINASE_TYR"/>
    <property type="match status" value="1"/>
</dbReference>
<feature type="transmembrane region" description="Helical" evidence="8">
    <location>
        <begin position="244"/>
        <end position="266"/>
    </location>
</feature>
<dbReference type="PROSITE" id="PS50011">
    <property type="entry name" value="PROTEIN_KINASE_DOM"/>
    <property type="match status" value="1"/>
</dbReference>
<keyword evidence="11" id="KW-1185">Reference proteome</keyword>
<keyword evidence="4 7" id="KW-0547">Nucleotide-binding</keyword>
<protein>
    <recommendedName>
        <fullName evidence="1">non-specific serine/threonine protein kinase</fullName>
        <ecNumber evidence="1">2.7.11.1</ecNumber>
    </recommendedName>
</protein>
<dbReference type="RefSeq" id="WP_185004301.1">
    <property type="nucleotide sequence ID" value="NZ_BAAAUI010000066.1"/>
</dbReference>
<keyword evidence="6 7" id="KW-0067">ATP-binding</keyword>
<dbReference type="GO" id="GO:0005524">
    <property type="term" value="F:ATP binding"/>
    <property type="evidence" value="ECO:0007669"/>
    <property type="project" value="UniProtKB-UniRule"/>
</dbReference>
<evidence type="ECO:0000259" key="9">
    <source>
        <dbReference type="PROSITE" id="PS50011"/>
    </source>
</evidence>
<proteinExistence type="predicted"/>
<sequence>MQPGTVIANRYRLERVVGAGGMGVVWQATDLELRREVALKVGESEQLRREARIGAGLQHPNVIAVHDVAEQDGQRWLVQEYLPSRSLAEILREDGPVPARTAAGIGAQIADALVAMHERNMVHRDITPANVLVTAEGVAKLTDLGIASWSQVTRTGSAQVAGTDGFLAPEVLAGGFATPAIDLYALGATLTAATEGLPPTGAGRALTKVLAALTNPDPQLRPAAVRARELFRKAAADLPRRRKLLVTASVGLVAVTAAVIALVPVWETPPQTATPTTGVSPVAAGPAFVGDPRTVEACGLIDPRELDRYGPTRYAAERGSFNACLLHTKLRGNLEVDLYVRLETGPDVDSFEVPQHPLAAATEPLPVREDRDGDQCRRIVHLPGGYRVVISAWQNERPPELCALAEALVPGVLSAYHRGPLPRRVTQPGSLSALSACDLLTGEQLSGPFGTKQITRKPGLGGWSCFWTAPNADPAVLVNFYRTDPPEDGQVQTIAGREVVLLPAGAGDDKCLASITYRRDPIERIEIIWRGTQPSAQRCAGVTTLATTIAEGLR</sequence>
<accession>A0A7W7FUP9</accession>
<dbReference type="EC" id="2.7.11.1" evidence="1"/>
<dbReference type="InterPro" id="IPR000719">
    <property type="entry name" value="Prot_kinase_dom"/>
</dbReference>
<dbReference type="PROSITE" id="PS00107">
    <property type="entry name" value="PROTEIN_KINASE_ATP"/>
    <property type="match status" value="1"/>
</dbReference>
<dbReference type="InterPro" id="IPR011009">
    <property type="entry name" value="Kinase-like_dom_sf"/>
</dbReference>